<dbReference type="SMART" id="SM01372">
    <property type="entry name" value="E2F_TDP"/>
    <property type="match status" value="1"/>
</dbReference>
<dbReference type="EMBL" id="JACEEZ010010130">
    <property type="protein sequence ID" value="KAG0722020.1"/>
    <property type="molecule type" value="Genomic_DNA"/>
</dbReference>
<dbReference type="Pfam" id="PF02319">
    <property type="entry name" value="WHD_E2F_TDP"/>
    <property type="match status" value="1"/>
</dbReference>
<feature type="domain" description="E2F/DP family winged-helix DNA-binding" evidence="7">
    <location>
        <begin position="8"/>
        <end position="74"/>
    </location>
</feature>
<dbReference type="Gene3D" id="1.10.10.10">
    <property type="entry name" value="Winged helix-like DNA-binding domain superfamily/Winged helix DNA-binding domain"/>
    <property type="match status" value="1"/>
</dbReference>
<reference evidence="8" key="1">
    <citation type="submission" date="2020-07" db="EMBL/GenBank/DDBJ databases">
        <title>The High-quality genome of the commercially important snow crab, Chionoecetes opilio.</title>
        <authorList>
            <person name="Jeong J.-H."/>
            <person name="Ryu S."/>
        </authorList>
    </citation>
    <scope>NUCLEOTIDE SEQUENCE</scope>
    <source>
        <strain evidence="8">MADBK_172401_WGS</strain>
        <tissue evidence="8">Digestive gland</tissue>
    </source>
</reference>
<evidence type="ECO:0000313" key="9">
    <source>
        <dbReference type="Proteomes" id="UP000770661"/>
    </source>
</evidence>
<dbReference type="PANTHER" id="PTHR12081:SF18">
    <property type="entry name" value="TRANSCRIPTION FACTOR E2F2-RELATED"/>
    <property type="match status" value="1"/>
</dbReference>
<evidence type="ECO:0000256" key="4">
    <source>
        <dbReference type="ARBA" id="ARBA00023163"/>
    </source>
</evidence>
<comment type="subcellular location">
    <subcellularLocation>
        <location evidence="5">Nucleus</location>
    </subcellularLocation>
</comment>
<keyword evidence="3 5" id="KW-0238">DNA-binding</keyword>
<dbReference type="InterPro" id="IPR036388">
    <property type="entry name" value="WH-like_DNA-bd_sf"/>
</dbReference>
<dbReference type="Pfam" id="PF16421">
    <property type="entry name" value="E2F_CC-MB"/>
    <property type="match status" value="1"/>
</dbReference>
<keyword evidence="2 5" id="KW-0805">Transcription regulation</keyword>
<dbReference type="SUPFAM" id="SSF46785">
    <property type="entry name" value="Winged helix' DNA-binding domain"/>
    <property type="match status" value="1"/>
</dbReference>
<comment type="similarity">
    <text evidence="1 5">Belongs to the E2F/DP family.</text>
</comment>
<evidence type="ECO:0000256" key="3">
    <source>
        <dbReference type="ARBA" id="ARBA00023125"/>
    </source>
</evidence>
<feature type="region of interest" description="Disordered" evidence="6">
    <location>
        <begin position="197"/>
        <end position="291"/>
    </location>
</feature>
<evidence type="ECO:0000256" key="6">
    <source>
        <dbReference type="SAM" id="MobiDB-lite"/>
    </source>
</evidence>
<organism evidence="8 9">
    <name type="scientific">Chionoecetes opilio</name>
    <name type="common">Atlantic snow crab</name>
    <name type="synonym">Cancer opilio</name>
    <dbReference type="NCBI Taxonomy" id="41210"/>
    <lineage>
        <taxon>Eukaryota</taxon>
        <taxon>Metazoa</taxon>
        <taxon>Ecdysozoa</taxon>
        <taxon>Arthropoda</taxon>
        <taxon>Crustacea</taxon>
        <taxon>Multicrustacea</taxon>
        <taxon>Malacostraca</taxon>
        <taxon>Eumalacostraca</taxon>
        <taxon>Eucarida</taxon>
        <taxon>Decapoda</taxon>
        <taxon>Pleocyemata</taxon>
        <taxon>Brachyura</taxon>
        <taxon>Eubrachyura</taxon>
        <taxon>Majoidea</taxon>
        <taxon>Majidae</taxon>
        <taxon>Chionoecetes</taxon>
    </lineage>
</organism>
<evidence type="ECO:0000256" key="2">
    <source>
        <dbReference type="ARBA" id="ARBA00023015"/>
    </source>
</evidence>
<dbReference type="InterPro" id="IPR015633">
    <property type="entry name" value="E2F"/>
</dbReference>
<dbReference type="InterPro" id="IPR032198">
    <property type="entry name" value="E2F_CC-MB"/>
</dbReference>
<dbReference type="GO" id="GO:0090575">
    <property type="term" value="C:RNA polymerase II transcription regulator complex"/>
    <property type="evidence" value="ECO:0007669"/>
    <property type="project" value="TreeGrafter"/>
</dbReference>
<keyword evidence="4 5" id="KW-0804">Transcription</keyword>
<evidence type="ECO:0000256" key="1">
    <source>
        <dbReference type="ARBA" id="ARBA00010940"/>
    </source>
</evidence>
<dbReference type="GO" id="GO:0000981">
    <property type="term" value="F:DNA-binding transcription factor activity, RNA polymerase II-specific"/>
    <property type="evidence" value="ECO:0007669"/>
    <property type="project" value="TreeGrafter"/>
</dbReference>
<gene>
    <name evidence="8" type="primary">e2f4</name>
    <name evidence="8" type="ORF">GWK47_045245</name>
</gene>
<accession>A0A8J4Y6G6</accession>
<evidence type="ECO:0000259" key="7">
    <source>
        <dbReference type="SMART" id="SM01372"/>
    </source>
</evidence>
<dbReference type="InterPro" id="IPR036390">
    <property type="entry name" value="WH_DNA-bd_sf"/>
</dbReference>
<dbReference type="SUPFAM" id="SSF144074">
    <property type="entry name" value="E2F-DP heterodimerization region"/>
    <property type="match status" value="1"/>
</dbReference>
<dbReference type="CDD" id="cd14660">
    <property type="entry name" value="E2F_DD"/>
    <property type="match status" value="1"/>
</dbReference>
<evidence type="ECO:0000256" key="5">
    <source>
        <dbReference type="RuleBase" id="RU003796"/>
    </source>
</evidence>
<dbReference type="Gene3D" id="6.10.250.540">
    <property type="match status" value="1"/>
</dbReference>
<dbReference type="InterPro" id="IPR003316">
    <property type="entry name" value="E2F_WHTH_DNA-bd_dom"/>
</dbReference>
<name>A0A8J4Y6G6_CHIOP</name>
<proteinExistence type="inferred from homology"/>
<protein>
    <submittedName>
        <fullName evidence="8">Transcription factor E2F4</fullName>
    </submittedName>
</protein>
<dbReference type="GO" id="GO:0046983">
    <property type="term" value="F:protein dimerization activity"/>
    <property type="evidence" value="ECO:0007669"/>
    <property type="project" value="InterPro"/>
</dbReference>
<dbReference type="FunFam" id="1.10.10.10:FF:000008">
    <property type="entry name" value="E2F transcription factor 1"/>
    <property type="match status" value="1"/>
</dbReference>
<dbReference type="GO" id="GO:0000978">
    <property type="term" value="F:RNA polymerase II cis-regulatory region sequence-specific DNA binding"/>
    <property type="evidence" value="ECO:0007669"/>
    <property type="project" value="InterPro"/>
</dbReference>
<dbReference type="Proteomes" id="UP000770661">
    <property type="component" value="Unassembled WGS sequence"/>
</dbReference>
<dbReference type="OrthoDB" id="1743261at2759"/>
<keyword evidence="9" id="KW-1185">Reference proteome</keyword>
<dbReference type="PANTHER" id="PTHR12081">
    <property type="entry name" value="TRANSCRIPTION FACTOR E2F"/>
    <property type="match status" value="1"/>
</dbReference>
<dbReference type="AlphaFoldDB" id="A0A8J4Y6G6"/>
<dbReference type="InterPro" id="IPR037241">
    <property type="entry name" value="E2F-DP_heterodim"/>
</dbReference>
<sequence>MADIPPSRQEKSLGLLTSKFVSLLQEAEDGVLDIKSAADQLAVRQKRRIYDITNVLEGIGLIEKKSKNSIVWKGGGPGSNTQEFTDRASMLKEEISELDQHEKMLDQHKQYVQQSIKNITEDLSNFKMAYVNHEDICNCFQGDTLLAIQAPSGTQLEVPVPQMLNGDKKKYQIHLKSESGPIYVLLVNQDQEHTAPLVVQVPPPAGIMKPEPPERKGIKRAAPSPPPQPSPLRSRTCPQRGVTAHTPPVSSPAHPESGDVAEAAPPPVSRRLPRKASAGVSSVTEALAPRRARKRQEAAAAAAAAAAAKMSSAACDVVVKQEIMEEMLPVPLANIKQERHEDAFASSPTLRNTGGTYRALSFSCIATKARMYRILRHIRRTFFPKKYPEKHSCVFQDECCRRLA</sequence>
<keyword evidence="5" id="KW-0539">Nucleus</keyword>
<evidence type="ECO:0000313" key="8">
    <source>
        <dbReference type="EMBL" id="KAG0722020.1"/>
    </source>
</evidence>
<comment type="caution">
    <text evidence="8">The sequence shown here is derived from an EMBL/GenBank/DDBJ whole genome shotgun (WGS) entry which is preliminary data.</text>
</comment>